<reference evidence="8" key="1">
    <citation type="submission" date="2022-03" db="EMBL/GenBank/DDBJ databases">
        <title>A functionally conserved STORR gene fusion in Papaver species that diverged 16.8 million years ago.</title>
        <authorList>
            <person name="Catania T."/>
        </authorList>
    </citation>
    <scope>NUCLEOTIDE SEQUENCE</scope>
    <source>
        <strain evidence="8">S-191538</strain>
    </source>
</reference>
<keyword evidence="6" id="KW-0012">Acyltransferase</keyword>
<evidence type="ECO:0000256" key="5">
    <source>
        <dbReference type="ARBA" id="ARBA00022824"/>
    </source>
</evidence>
<comment type="caution">
    <text evidence="8">The sequence shown here is derived from an EMBL/GenBank/DDBJ whole genome shotgun (WGS) entry which is preliminary data.</text>
</comment>
<evidence type="ECO:0000256" key="4">
    <source>
        <dbReference type="ARBA" id="ARBA00022679"/>
    </source>
</evidence>
<evidence type="ECO:0000256" key="2">
    <source>
        <dbReference type="ARBA" id="ARBA00005189"/>
    </source>
</evidence>
<dbReference type="GO" id="GO:0009941">
    <property type="term" value="C:chloroplast envelope"/>
    <property type="evidence" value="ECO:0007669"/>
    <property type="project" value="TreeGrafter"/>
</dbReference>
<dbReference type="InterPro" id="IPR014371">
    <property type="entry name" value="Oat_ACAT_DAG_ARE"/>
</dbReference>
<dbReference type="Proteomes" id="UP001177140">
    <property type="component" value="Unassembled WGS sequence"/>
</dbReference>
<evidence type="ECO:0000313" key="8">
    <source>
        <dbReference type="EMBL" id="MCL7025506.1"/>
    </source>
</evidence>
<comment type="subcellular location">
    <subcellularLocation>
        <location evidence="1">Endoplasmic reticulum membrane</location>
        <topology evidence="1">Multi-pass membrane protein</topology>
    </subcellularLocation>
</comment>
<proteinExistence type="predicted"/>
<comment type="pathway">
    <text evidence="2">Lipid metabolism.</text>
</comment>
<feature type="non-terminal residue" evidence="8">
    <location>
        <position position="119"/>
    </location>
</feature>
<keyword evidence="7" id="KW-0472">Membrane</keyword>
<dbReference type="GO" id="GO:0019432">
    <property type="term" value="P:triglyceride biosynthetic process"/>
    <property type="evidence" value="ECO:0007669"/>
    <property type="project" value="TreeGrafter"/>
</dbReference>
<evidence type="ECO:0000256" key="6">
    <source>
        <dbReference type="ARBA" id="ARBA00023315"/>
    </source>
</evidence>
<sequence>SHAGLFNLFIVVLVAVNSRLIIENLMKYGLLIRYRFWFSSRSLRDWPLFMCCLSLNIFPLGAFMVEKLALHKVISEYVIVLLHVLITTTSILYPVIMILRLLYSSFCSPIKRSLLQVFY</sequence>
<evidence type="ECO:0000256" key="3">
    <source>
        <dbReference type="ARBA" id="ARBA00013244"/>
    </source>
</evidence>
<organism evidence="8 9">
    <name type="scientific">Papaver nudicaule</name>
    <name type="common">Iceland poppy</name>
    <dbReference type="NCBI Taxonomy" id="74823"/>
    <lineage>
        <taxon>Eukaryota</taxon>
        <taxon>Viridiplantae</taxon>
        <taxon>Streptophyta</taxon>
        <taxon>Embryophyta</taxon>
        <taxon>Tracheophyta</taxon>
        <taxon>Spermatophyta</taxon>
        <taxon>Magnoliopsida</taxon>
        <taxon>Ranunculales</taxon>
        <taxon>Papaveraceae</taxon>
        <taxon>Papaveroideae</taxon>
        <taxon>Papaver</taxon>
    </lineage>
</organism>
<keyword evidence="4" id="KW-0808">Transferase</keyword>
<keyword evidence="7" id="KW-1133">Transmembrane helix</keyword>
<feature type="transmembrane region" description="Helical" evidence="7">
    <location>
        <begin position="6"/>
        <end position="25"/>
    </location>
</feature>
<dbReference type="GO" id="GO:0005789">
    <property type="term" value="C:endoplasmic reticulum membrane"/>
    <property type="evidence" value="ECO:0007669"/>
    <property type="project" value="UniProtKB-SubCell"/>
</dbReference>
<evidence type="ECO:0000256" key="7">
    <source>
        <dbReference type="SAM" id="Phobius"/>
    </source>
</evidence>
<evidence type="ECO:0000313" key="9">
    <source>
        <dbReference type="Proteomes" id="UP001177140"/>
    </source>
</evidence>
<dbReference type="AlphaFoldDB" id="A0AA41UZR4"/>
<keyword evidence="5" id="KW-0256">Endoplasmic reticulum</keyword>
<protein>
    <recommendedName>
        <fullName evidence="3">diacylglycerol O-acyltransferase</fullName>
        <ecNumber evidence="3">2.3.1.20</ecNumber>
    </recommendedName>
</protein>
<dbReference type="PANTHER" id="PTHR10408">
    <property type="entry name" value="STEROL O-ACYLTRANSFERASE"/>
    <property type="match status" value="1"/>
</dbReference>
<dbReference type="EMBL" id="JAJJMA010046143">
    <property type="protein sequence ID" value="MCL7025506.1"/>
    <property type="molecule type" value="Genomic_DNA"/>
</dbReference>
<dbReference type="EC" id="2.3.1.20" evidence="3"/>
<dbReference type="PANTHER" id="PTHR10408:SF7">
    <property type="entry name" value="DIACYLGLYCEROL O-ACYLTRANSFERASE 1"/>
    <property type="match status" value="1"/>
</dbReference>
<feature type="transmembrane region" description="Helical" evidence="7">
    <location>
        <begin position="77"/>
        <end position="103"/>
    </location>
</feature>
<keyword evidence="9" id="KW-1185">Reference proteome</keyword>
<name>A0AA41UZR4_PAPNU</name>
<keyword evidence="7" id="KW-0812">Transmembrane</keyword>
<gene>
    <name evidence="8" type="ORF">MKW94_007801</name>
</gene>
<feature type="transmembrane region" description="Helical" evidence="7">
    <location>
        <begin position="46"/>
        <end position="65"/>
    </location>
</feature>
<dbReference type="GO" id="GO:0004144">
    <property type="term" value="F:diacylglycerol O-acyltransferase activity"/>
    <property type="evidence" value="ECO:0007669"/>
    <property type="project" value="UniProtKB-EC"/>
</dbReference>
<accession>A0AA41UZR4</accession>
<evidence type="ECO:0000256" key="1">
    <source>
        <dbReference type="ARBA" id="ARBA00004477"/>
    </source>
</evidence>